<comment type="caution">
    <text evidence="2">The sequence shown here is derived from an EMBL/GenBank/DDBJ whole genome shotgun (WGS) entry which is preliminary data.</text>
</comment>
<keyword evidence="1" id="KW-0732">Signal</keyword>
<name>A0ABT3QH03_9PROT</name>
<dbReference type="EMBL" id="JAPIUZ010000007">
    <property type="protein sequence ID" value="MCX2564572.1"/>
    <property type="molecule type" value="Genomic_DNA"/>
</dbReference>
<evidence type="ECO:0000313" key="2">
    <source>
        <dbReference type="EMBL" id="MCX2564572.1"/>
    </source>
</evidence>
<evidence type="ECO:0000313" key="3">
    <source>
        <dbReference type="Proteomes" id="UP001301152"/>
    </source>
</evidence>
<evidence type="ECO:0000256" key="1">
    <source>
        <dbReference type="SAM" id="SignalP"/>
    </source>
</evidence>
<dbReference type="InterPro" id="IPR015000">
    <property type="entry name" value="EipB-like"/>
</dbReference>
<sequence length="273" mass="30032">MFFSVRCLTRTLLVSLIFSPATLADTPAQNTMSWLSGQDAHYKLTLVTSTGHSTRSASGTMHYELKETPANWLTHQRIDVERTSATGKTEHLVSDYTATESKDGHSFIFQTRQQADNAIIRTISGKATRTGTDGYIEYAQPLKKTLPLSADVLFPVHHTAAILSAASGGKNSLALRLFDGTDEDGSLYTFATLTGWQKPATRPAFPALTNLPETRVTLAYFSHDTTEMMPDYTLEQSYFKNGVSDTITLDFGDFSMTGTLQSLSLPVIKDQKL</sequence>
<dbReference type="Pfam" id="PF08904">
    <property type="entry name" value="EipB_like"/>
    <property type="match status" value="1"/>
</dbReference>
<keyword evidence="3" id="KW-1185">Reference proteome</keyword>
<feature type="chain" id="PRO_5047490872" evidence="1">
    <location>
        <begin position="24"/>
        <end position="273"/>
    </location>
</feature>
<reference evidence="2 3" key="1">
    <citation type="submission" date="2022-11" db="EMBL/GenBank/DDBJ databases">
        <title>Genome sequencing of Acetobacter type strain.</title>
        <authorList>
            <person name="Heo J."/>
            <person name="Lee D."/>
            <person name="Han B.-H."/>
            <person name="Hong S.-B."/>
            <person name="Kwon S.-W."/>
        </authorList>
    </citation>
    <scope>NUCLEOTIDE SEQUENCE [LARGE SCALE GENOMIC DNA]</scope>
    <source>
        <strain evidence="2 3">KACC 21253</strain>
    </source>
</reference>
<organism evidence="2 3">
    <name type="scientific">Acetobacter thailandicus</name>
    <dbReference type="NCBI Taxonomy" id="1502842"/>
    <lineage>
        <taxon>Bacteria</taxon>
        <taxon>Pseudomonadati</taxon>
        <taxon>Pseudomonadota</taxon>
        <taxon>Alphaproteobacteria</taxon>
        <taxon>Acetobacterales</taxon>
        <taxon>Acetobacteraceae</taxon>
        <taxon>Acetobacter</taxon>
    </lineage>
</organism>
<accession>A0ABT3QH03</accession>
<gene>
    <name evidence="2" type="ORF">OQ497_11475</name>
</gene>
<protein>
    <submittedName>
        <fullName evidence="2">DUF1849 family protein</fullName>
    </submittedName>
</protein>
<feature type="signal peptide" evidence="1">
    <location>
        <begin position="1"/>
        <end position="23"/>
    </location>
</feature>
<proteinExistence type="predicted"/>
<dbReference type="Proteomes" id="UP001301152">
    <property type="component" value="Unassembled WGS sequence"/>
</dbReference>
<dbReference type="RefSeq" id="WP_173560176.1">
    <property type="nucleotide sequence ID" value="NZ_JAERKX010000019.1"/>
</dbReference>